<dbReference type="InterPro" id="IPR041677">
    <property type="entry name" value="DNA2/NAM7_AAA_11"/>
</dbReference>
<dbReference type="SUPFAM" id="SSF56024">
    <property type="entry name" value="Phospholipase D/nuclease"/>
    <property type="match status" value="1"/>
</dbReference>
<dbReference type="PANTHER" id="PTHR10887:SF530">
    <property type="entry name" value="SUPERFAMILY I DNA HELICASES"/>
    <property type="match status" value="1"/>
</dbReference>
<evidence type="ECO:0000259" key="1">
    <source>
        <dbReference type="Pfam" id="PF13086"/>
    </source>
</evidence>
<dbReference type="Pfam" id="PF13087">
    <property type="entry name" value="AAA_12"/>
    <property type="match status" value="1"/>
</dbReference>
<dbReference type="InterPro" id="IPR047187">
    <property type="entry name" value="SF1_C_Upf1"/>
</dbReference>
<dbReference type="Gene3D" id="3.40.50.300">
    <property type="entry name" value="P-loop containing nucleotide triphosphate hydrolases"/>
    <property type="match status" value="3"/>
</dbReference>
<evidence type="ECO:0000313" key="4">
    <source>
        <dbReference type="Proteomes" id="UP000829455"/>
    </source>
</evidence>
<dbReference type="InterPro" id="IPR045055">
    <property type="entry name" value="DNA2/NAM7-like"/>
</dbReference>
<feature type="domain" description="DNA2/NAM7 helicase helicase" evidence="1">
    <location>
        <begin position="248"/>
        <end position="321"/>
    </location>
</feature>
<name>A0ABY3Y6C0_9NEIS</name>
<dbReference type="InterPro" id="IPR041679">
    <property type="entry name" value="DNA2/NAM7-like_C"/>
</dbReference>
<dbReference type="SUPFAM" id="SSF52540">
    <property type="entry name" value="P-loop containing nucleoside triphosphate hydrolases"/>
    <property type="match status" value="1"/>
</dbReference>
<keyword evidence="4" id="KW-1185">Reference proteome</keyword>
<accession>A0ABY3Y6C0</accession>
<evidence type="ECO:0000313" key="3">
    <source>
        <dbReference type="EMBL" id="UNV84853.1"/>
    </source>
</evidence>
<dbReference type="Proteomes" id="UP000829455">
    <property type="component" value="Chromosome"/>
</dbReference>
<dbReference type="EMBL" id="CP094241">
    <property type="protein sequence ID" value="UNV84853.1"/>
    <property type="molecule type" value="Genomic_DNA"/>
</dbReference>
<proteinExistence type="predicted"/>
<dbReference type="Pfam" id="PF13086">
    <property type="entry name" value="AAA_11"/>
    <property type="match status" value="1"/>
</dbReference>
<dbReference type="Gene3D" id="3.30.870.10">
    <property type="entry name" value="Endonuclease Chain A"/>
    <property type="match status" value="1"/>
</dbReference>
<feature type="domain" description="DNA2/NAM7 helicase-like C-terminal" evidence="2">
    <location>
        <begin position="786"/>
        <end position="967"/>
    </location>
</feature>
<protein>
    <submittedName>
        <fullName evidence="3">AAA domain-containing protein</fullName>
    </submittedName>
</protein>
<reference evidence="3 4" key="1">
    <citation type="submission" date="2022-03" db="EMBL/GenBank/DDBJ databases">
        <title>Genome sequencing of Neisseria macacae.</title>
        <authorList>
            <person name="Baek M.-G."/>
        </authorList>
    </citation>
    <scope>NUCLEOTIDE SEQUENCE [LARGE SCALE GENOMIC DNA]</scope>
    <source>
        <strain evidence="3 4">ATCC 33926</strain>
    </source>
</reference>
<gene>
    <name evidence="3" type="ORF">MON40_12760</name>
</gene>
<dbReference type="RefSeq" id="WP_242925937.1">
    <property type="nucleotide sequence ID" value="NZ_CP094241.1"/>
</dbReference>
<dbReference type="CDD" id="cd18808">
    <property type="entry name" value="SF1_C_Upf1"/>
    <property type="match status" value="1"/>
</dbReference>
<organism evidence="3 4">
    <name type="scientific">Neisseria macacae ATCC 33926</name>
    <dbReference type="NCBI Taxonomy" id="997348"/>
    <lineage>
        <taxon>Bacteria</taxon>
        <taxon>Pseudomonadati</taxon>
        <taxon>Pseudomonadota</taxon>
        <taxon>Betaproteobacteria</taxon>
        <taxon>Neisseriales</taxon>
        <taxon>Neisseriaceae</taxon>
        <taxon>Neisseria</taxon>
    </lineage>
</organism>
<dbReference type="InterPro" id="IPR027417">
    <property type="entry name" value="P-loop_NTPase"/>
</dbReference>
<sequence length="1182" mass="135495">MLQNWLRYWKSTLLYSDIRPIEISHNPFKVESYKDIDTIGKNLANELWLESGKGKSTSKIEILLCPAQSPLTVEMQQQKNESICLFWIPALIDREGRLSISMNWNNRPKTPFFIRDCLTPNPSNFYAIGSERNATKALEQEKFDTNSWSEYWEKCERVFKEVSEKSFEEFNSFSEKSVYVELMPLRNLSNNILKLYDFLTDKDELTNNHPLLNKLLCPQTEKQPYPDDHAVWFNTNHIGQFSGEFPLATSQRIALRAFTDSQTGDILAVNGPPGTGKTTLLQSVIANLAVQSVLNNEPPPLILASSTNNQAITNILNGFSLPEESDLLTSHWLPDVPSLGLYMSGQNKSNYLMHSLKEKNQTTGFFADYEKTPVHELEKSFLEKAANYLENKPKNITEAKSLLKNKVTYLCNKTREAIDNLALSDELTKHLAQLCTEYGGNCFSDADLSLKRLSEKTDTAITNYKTFLHEICLQRKNLPWFYKLMPFLAKAKDSRKTLFQRLAAQYSIADDLVTNWSDYPNICTKTNLKLTQLFCTKQELSDKRENLNRLNVECAKTIDGHAAFLTEWNSRFSDKLESLHKKTGGEYRNLSAVADLNIRLDISYRHQAFWLALHYREADYLEHLRNRQEKITKMKKNDSEFGSQAYKNNMQRFACLTPLFISTFHSAPKYSQYFDSKNAIKAKPYYALYDYLIIDEAGQVAPDIAVPTFSLAKTALVVGDTEQIEPVWSVTPEMDGVLYQYILKGDEECWNFHSAQGRLSSSGAIMKMAQNSCVYRKQSSNGIVMNGLLLTEHRRCRDSLISYSNEYVYKGSLKPMRGDTPSANLSFTKTSRCYIHIDYHSERFGKSYCNRLEAEAIAEWIHRHAQELCKKYGKNGEDNSLAEIIAVVTPYKPQVAAIKTALRKRNKDYAEITVGTVHALQGAERFVVLFSTVLSPGNPPYFLNRNYNMLNVAVSRAKDYFVLFGNMNMLRQTRNTPVGNLHAWLTENPDSELDNSFLYDFLGKQNNGDKKIFYYHNAFCEHINTSQRHDEILKAALTRCAAGKEIVIVSPFLSINAVSPLAQNFQDATSRNVKVIVYCDRRFTHEYGQWKPSAQKARDKLTEWKVIVREIHGIHSKTVIFENNEADYVLIEGSFNWLSAVRDSENNYHSYEASILLKGENISRKCRELKTMFQKMSINTTQ</sequence>
<dbReference type="PANTHER" id="PTHR10887">
    <property type="entry name" value="DNA2/NAM7 HELICASE FAMILY"/>
    <property type="match status" value="1"/>
</dbReference>
<evidence type="ECO:0000259" key="2">
    <source>
        <dbReference type="Pfam" id="PF13087"/>
    </source>
</evidence>